<keyword evidence="2" id="KW-1185">Reference proteome</keyword>
<evidence type="ECO:0000313" key="2">
    <source>
        <dbReference type="Proteomes" id="UP000009168"/>
    </source>
</evidence>
<evidence type="ECO:0008006" key="3">
    <source>
        <dbReference type="Google" id="ProtNLM"/>
    </source>
</evidence>
<reference evidence="2" key="1">
    <citation type="journal article" date="2006" name="PLoS Biol.">
        <title>Macronuclear genome sequence of the ciliate Tetrahymena thermophila, a model eukaryote.</title>
        <authorList>
            <person name="Eisen J.A."/>
            <person name="Coyne R.S."/>
            <person name="Wu M."/>
            <person name="Wu D."/>
            <person name="Thiagarajan M."/>
            <person name="Wortman J.R."/>
            <person name="Badger J.H."/>
            <person name="Ren Q."/>
            <person name="Amedeo P."/>
            <person name="Jones K.M."/>
            <person name="Tallon L.J."/>
            <person name="Delcher A.L."/>
            <person name="Salzberg S.L."/>
            <person name="Silva J.C."/>
            <person name="Haas B.J."/>
            <person name="Majoros W.H."/>
            <person name="Farzad M."/>
            <person name="Carlton J.M."/>
            <person name="Smith R.K. Jr."/>
            <person name="Garg J."/>
            <person name="Pearlman R.E."/>
            <person name="Karrer K.M."/>
            <person name="Sun L."/>
            <person name="Manning G."/>
            <person name="Elde N.C."/>
            <person name="Turkewitz A.P."/>
            <person name="Asai D.J."/>
            <person name="Wilkes D.E."/>
            <person name="Wang Y."/>
            <person name="Cai H."/>
            <person name="Collins K."/>
            <person name="Stewart B.A."/>
            <person name="Lee S.R."/>
            <person name="Wilamowska K."/>
            <person name="Weinberg Z."/>
            <person name="Ruzzo W.L."/>
            <person name="Wloga D."/>
            <person name="Gaertig J."/>
            <person name="Frankel J."/>
            <person name="Tsao C.-C."/>
            <person name="Gorovsky M.A."/>
            <person name="Keeling P.J."/>
            <person name="Waller R.F."/>
            <person name="Patron N.J."/>
            <person name="Cherry J.M."/>
            <person name="Stover N.A."/>
            <person name="Krieger C.J."/>
            <person name="del Toro C."/>
            <person name="Ryder H.F."/>
            <person name="Williamson S.C."/>
            <person name="Barbeau R.A."/>
            <person name="Hamilton E.P."/>
            <person name="Orias E."/>
        </authorList>
    </citation>
    <scope>NUCLEOTIDE SEQUENCE [LARGE SCALE GENOMIC DNA]</scope>
    <source>
        <strain evidence="2">SB210</strain>
    </source>
</reference>
<name>Q23K04_TETTS</name>
<accession>Q23K04</accession>
<dbReference type="SUPFAM" id="SSF69118">
    <property type="entry name" value="AhpD-like"/>
    <property type="match status" value="1"/>
</dbReference>
<protein>
    <recommendedName>
        <fullName evidence="3">Carboxymuconolactone decarboxylase family protein</fullName>
    </recommendedName>
</protein>
<dbReference type="AlphaFoldDB" id="Q23K04"/>
<dbReference type="Proteomes" id="UP000009168">
    <property type="component" value="Unassembled WGS sequence"/>
</dbReference>
<organism evidence="1 2">
    <name type="scientific">Tetrahymena thermophila (strain SB210)</name>
    <dbReference type="NCBI Taxonomy" id="312017"/>
    <lineage>
        <taxon>Eukaryota</taxon>
        <taxon>Sar</taxon>
        <taxon>Alveolata</taxon>
        <taxon>Ciliophora</taxon>
        <taxon>Intramacronucleata</taxon>
        <taxon>Oligohymenophorea</taxon>
        <taxon>Hymenostomatida</taxon>
        <taxon>Tetrahymenina</taxon>
        <taxon>Tetrahymenidae</taxon>
        <taxon>Tetrahymena</taxon>
    </lineage>
</organism>
<dbReference type="PANTHER" id="PTHR35446">
    <property type="entry name" value="SI:CH211-175M2.5"/>
    <property type="match status" value="1"/>
</dbReference>
<proteinExistence type="predicted"/>
<dbReference type="PANTHER" id="PTHR35446:SF2">
    <property type="entry name" value="CARBOXYMUCONOLACTONE DECARBOXYLASE-LIKE DOMAIN-CONTAINING PROTEIN"/>
    <property type="match status" value="1"/>
</dbReference>
<dbReference type="HOGENOM" id="CLU_1566029_0_0_1"/>
<dbReference type="InterPro" id="IPR029032">
    <property type="entry name" value="AhpD-like"/>
</dbReference>
<dbReference type="EMBL" id="GG662673">
    <property type="protein sequence ID" value="EAR97039.1"/>
    <property type="molecule type" value="Genomic_DNA"/>
</dbReference>
<dbReference type="KEGG" id="tet:TTHERM_00196300"/>
<dbReference type="Gene3D" id="1.20.1290.10">
    <property type="entry name" value="AhpD-like"/>
    <property type="match status" value="1"/>
</dbReference>
<evidence type="ECO:0000313" key="1">
    <source>
        <dbReference type="EMBL" id="EAR97039.1"/>
    </source>
</evidence>
<sequence length="171" mass="19438">MTEQKQKQVFEKIEKHFGFLPNLFKNFDGFPVGAEAFATFASLIIEHTPENKLPLLQPEIEYLGVKTSEENQCKYCQTHHQTALQQLLKDASNTIPENKRAALDNLAHIIAKEPHKAGNDVMKNKFKEAGYTDAQFKHAVMVVNVFCVSNRWNLANSTGIEENFNLIYKLG</sequence>
<dbReference type="GeneID" id="7825828"/>
<dbReference type="InParanoid" id="Q23K04"/>
<gene>
    <name evidence="1" type="ORF">TTHERM_00196300</name>
</gene>
<dbReference type="RefSeq" id="XP_001017284.1">
    <property type="nucleotide sequence ID" value="XM_001017284.3"/>
</dbReference>